<feature type="region of interest" description="Disordered" evidence="1">
    <location>
        <begin position="1"/>
        <end position="78"/>
    </location>
</feature>
<name>A0A4C1XGS1_EUMVA</name>
<dbReference type="EMBL" id="BGZK01000813">
    <property type="protein sequence ID" value="GBP61405.1"/>
    <property type="molecule type" value="Genomic_DNA"/>
</dbReference>
<proteinExistence type="predicted"/>
<feature type="compositionally biased region" description="Basic and acidic residues" evidence="1">
    <location>
        <begin position="1"/>
        <end position="21"/>
    </location>
</feature>
<organism evidence="2 3">
    <name type="scientific">Eumeta variegata</name>
    <name type="common">Bagworm moth</name>
    <name type="synonym">Eumeta japonica</name>
    <dbReference type="NCBI Taxonomy" id="151549"/>
    <lineage>
        <taxon>Eukaryota</taxon>
        <taxon>Metazoa</taxon>
        <taxon>Ecdysozoa</taxon>
        <taxon>Arthropoda</taxon>
        <taxon>Hexapoda</taxon>
        <taxon>Insecta</taxon>
        <taxon>Pterygota</taxon>
        <taxon>Neoptera</taxon>
        <taxon>Endopterygota</taxon>
        <taxon>Lepidoptera</taxon>
        <taxon>Glossata</taxon>
        <taxon>Ditrysia</taxon>
        <taxon>Tineoidea</taxon>
        <taxon>Psychidae</taxon>
        <taxon>Oiketicinae</taxon>
        <taxon>Eumeta</taxon>
    </lineage>
</organism>
<gene>
    <name evidence="2" type="ORF">EVAR_37936_1</name>
</gene>
<accession>A0A4C1XGS1</accession>
<feature type="compositionally biased region" description="Basic and acidic residues" evidence="1">
    <location>
        <begin position="65"/>
        <end position="78"/>
    </location>
</feature>
<comment type="caution">
    <text evidence="2">The sequence shown here is derived from an EMBL/GenBank/DDBJ whole genome shotgun (WGS) entry which is preliminary data.</text>
</comment>
<protein>
    <submittedName>
        <fullName evidence="2">Uncharacterized protein</fullName>
    </submittedName>
</protein>
<dbReference type="AlphaFoldDB" id="A0A4C1XGS1"/>
<evidence type="ECO:0000256" key="1">
    <source>
        <dbReference type="SAM" id="MobiDB-lite"/>
    </source>
</evidence>
<evidence type="ECO:0000313" key="2">
    <source>
        <dbReference type="EMBL" id="GBP61405.1"/>
    </source>
</evidence>
<sequence>MVETVLKSDKGERGEHEERSRFYPINNVRSGATIKSAARATSRRVGGRAAEARGPGGPRAGPARPTRENGDSTRRGDVAESICRSSRGLFIIYGNDPWKFTVRAVGPRGAAGLLVMQIPPPRGSCAFVFKSVPNNKSEFNNANSIFIRDDTAFRMGDGLRRRRDGRRRYCCILKYELFTERGPLRGLGNRLTAERCVPKLSTPAECELREGG</sequence>
<reference evidence="2 3" key="1">
    <citation type="journal article" date="2019" name="Commun. Biol.">
        <title>The bagworm genome reveals a unique fibroin gene that provides high tensile strength.</title>
        <authorList>
            <person name="Kono N."/>
            <person name="Nakamura H."/>
            <person name="Ohtoshi R."/>
            <person name="Tomita M."/>
            <person name="Numata K."/>
            <person name="Arakawa K."/>
        </authorList>
    </citation>
    <scope>NUCLEOTIDE SEQUENCE [LARGE SCALE GENOMIC DNA]</scope>
</reference>
<evidence type="ECO:0000313" key="3">
    <source>
        <dbReference type="Proteomes" id="UP000299102"/>
    </source>
</evidence>
<dbReference type="Proteomes" id="UP000299102">
    <property type="component" value="Unassembled WGS sequence"/>
</dbReference>
<keyword evidence="3" id="KW-1185">Reference proteome</keyword>